<feature type="compositionally biased region" description="Polar residues" evidence="1">
    <location>
        <begin position="10"/>
        <end position="32"/>
    </location>
</feature>
<proteinExistence type="predicted"/>
<evidence type="ECO:0000313" key="3">
    <source>
        <dbReference type="Proteomes" id="UP000287033"/>
    </source>
</evidence>
<reference evidence="2 3" key="1">
    <citation type="journal article" date="2018" name="Nat. Ecol. Evol.">
        <title>Shark genomes provide insights into elasmobranch evolution and the origin of vertebrates.</title>
        <authorList>
            <person name="Hara Y"/>
            <person name="Yamaguchi K"/>
            <person name="Onimaru K"/>
            <person name="Kadota M"/>
            <person name="Koyanagi M"/>
            <person name="Keeley SD"/>
            <person name="Tatsumi K"/>
            <person name="Tanaka K"/>
            <person name="Motone F"/>
            <person name="Kageyama Y"/>
            <person name="Nozu R"/>
            <person name="Adachi N"/>
            <person name="Nishimura O"/>
            <person name="Nakagawa R"/>
            <person name="Tanegashima C"/>
            <person name="Kiyatake I"/>
            <person name="Matsumoto R"/>
            <person name="Murakumo K"/>
            <person name="Nishida K"/>
            <person name="Terakita A"/>
            <person name="Kuratani S"/>
            <person name="Sato K"/>
            <person name="Hyodo S Kuraku.S."/>
        </authorList>
    </citation>
    <scope>NUCLEOTIDE SEQUENCE [LARGE SCALE GENOMIC DNA]</scope>
</reference>
<organism evidence="2 3">
    <name type="scientific">Chiloscyllium punctatum</name>
    <name type="common">Brownbanded bambooshark</name>
    <name type="synonym">Hemiscyllium punctatum</name>
    <dbReference type="NCBI Taxonomy" id="137246"/>
    <lineage>
        <taxon>Eukaryota</taxon>
        <taxon>Metazoa</taxon>
        <taxon>Chordata</taxon>
        <taxon>Craniata</taxon>
        <taxon>Vertebrata</taxon>
        <taxon>Chondrichthyes</taxon>
        <taxon>Elasmobranchii</taxon>
        <taxon>Galeomorphii</taxon>
        <taxon>Galeoidea</taxon>
        <taxon>Orectolobiformes</taxon>
        <taxon>Hemiscylliidae</taxon>
        <taxon>Chiloscyllium</taxon>
    </lineage>
</organism>
<feature type="region of interest" description="Disordered" evidence="1">
    <location>
        <begin position="1"/>
        <end position="38"/>
    </location>
</feature>
<sequence length="38" mass="4086">MLRMRKTRPSLPSRSVGSTAATRDTSGRDTTQPPTPNG</sequence>
<gene>
    <name evidence="2" type="ORF">chiPu_0025810</name>
</gene>
<dbReference type="Proteomes" id="UP000287033">
    <property type="component" value="Unassembled WGS sequence"/>
</dbReference>
<name>A0A401TH33_CHIPU</name>
<dbReference type="EMBL" id="BEZZ01066227">
    <property type="protein sequence ID" value="GCC41947.1"/>
    <property type="molecule type" value="Genomic_DNA"/>
</dbReference>
<accession>A0A401TH33</accession>
<feature type="non-terminal residue" evidence="2">
    <location>
        <position position="38"/>
    </location>
</feature>
<dbReference type="AlphaFoldDB" id="A0A401TH33"/>
<comment type="caution">
    <text evidence="2">The sequence shown here is derived from an EMBL/GenBank/DDBJ whole genome shotgun (WGS) entry which is preliminary data.</text>
</comment>
<protein>
    <submittedName>
        <fullName evidence="2">Uncharacterized protein</fullName>
    </submittedName>
</protein>
<evidence type="ECO:0000313" key="2">
    <source>
        <dbReference type="EMBL" id="GCC41947.1"/>
    </source>
</evidence>
<keyword evidence="3" id="KW-1185">Reference proteome</keyword>
<evidence type="ECO:0000256" key="1">
    <source>
        <dbReference type="SAM" id="MobiDB-lite"/>
    </source>
</evidence>